<proteinExistence type="predicted"/>
<organism evidence="3 4">
    <name type="scientific">Streptomyces kanamyceticus</name>
    <dbReference type="NCBI Taxonomy" id="1967"/>
    <lineage>
        <taxon>Bacteria</taxon>
        <taxon>Bacillati</taxon>
        <taxon>Actinomycetota</taxon>
        <taxon>Actinomycetes</taxon>
        <taxon>Kitasatosporales</taxon>
        <taxon>Streptomycetaceae</taxon>
        <taxon>Streptomyces</taxon>
    </lineage>
</organism>
<dbReference type="PANTHER" id="PTHR35010:SF2">
    <property type="entry name" value="BLL4672 PROTEIN"/>
    <property type="match status" value="1"/>
</dbReference>
<dbReference type="PANTHER" id="PTHR35010">
    <property type="entry name" value="BLL4672 PROTEIN-RELATED"/>
    <property type="match status" value="1"/>
</dbReference>
<dbReference type="InterPro" id="IPR041413">
    <property type="entry name" value="MLTR_LBD"/>
</dbReference>
<accession>A0A5J6GNV6</accession>
<dbReference type="Gene3D" id="3.30.450.180">
    <property type="match status" value="1"/>
</dbReference>
<feature type="region of interest" description="Disordered" evidence="1">
    <location>
        <begin position="142"/>
        <end position="170"/>
    </location>
</feature>
<gene>
    <name evidence="3" type="ORF">CP970_42515</name>
</gene>
<feature type="compositionally biased region" description="Polar residues" evidence="1">
    <location>
        <begin position="145"/>
        <end position="159"/>
    </location>
</feature>
<dbReference type="Pfam" id="PF17765">
    <property type="entry name" value="MLTR_LBD"/>
    <property type="match status" value="1"/>
</dbReference>
<dbReference type="Proteomes" id="UP000325529">
    <property type="component" value="Chromosome"/>
</dbReference>
<sequence length="170" mass="18943">MAYIADRNWKLKACNAEFEALFPGGRAPSNIMRWMLLDEQARQHTLTDWSEYWAPAACPALRQAVTDRPADPELIDMATDVRLDPVVGPIYLATESSNAVHPDGAVRPIRHPVKGPGWLITSAANPLTEIDARVVIMQFKPGTTRPHQPSPLSRENMWQPQAPAWTADKP</sequence>
<name>A0A5J6GNV6_STRKN</name>
<dbReference type="AlphaFoldDB" id="A0A5J6GNV6"/>
<keyword evidence="4" id="KW-1185">Reference proteome</keyword>
<dbReference type="KEGG" id="ska:CP970_42515"/>
<protein>
    <recommendedName>
        <fullName evidence="2">MmyB-like transcription regulator ligand binding domain-containing protein</fullName>
    </recommendedName>
</protein>
<evidence type="ECO:0000313" key="3">
    <source>
        <dbReference type="EMBL" id="QEU96733.1"/>
    </source>
</evidence>
<evidence type="ECO:0000313" key="4">
    <source>
        <dbReference type="Proteomes" id="UP000325529"/>
    </source>
</evidence>
<reference evidence="3 4" key="1">
    <citation type="submission" date="2017-09" db="EMBL/GenBank/DDBJ databases">
        <authorList>
            <person name="Lee N."/>
            <person name="Cho B.-K."/>
        </authorList>
    </citation>
    <scope>NUCLEOTIDE SEQUENCE [LARGE SCALE GENOMIC DNA]</scope>
    <source>
        <strain evidence="3 4">ATCC 12853</strain>
    </source>
</reference>
<dbReference type="EMBL" id="CP023699">
    <property type="protein sequence ID" value="QEU96733.1"/>
    <property type="molecule type" value="Genomic_DNA"/>
</dbReference>
<evidence type="ECO:0000256" key="1">
    <source>
        <dbReference type="SAM" id="MobiDB-lite"/>
    </source>
</evidence>
<evidence type="ECO:0000259" key="2">
    <source>
        <dbReference type="Pfam" id="PF17765"/>
    </source>
</evidence>
<dbReference type="OrthoDB" id="4144527at2"/>
<feature type="domain" description="MmyB-like transcription regulator ligand binding" evidence="2">
    <location>
        <begin position="2"/>
        <end position="144"/>
    </location>
</feature>